<gene>
    <name evidence="1" type="ORF">JCM9152_1731</name>
</gene>
<sequence>MQEEVIIKQFDQFFEQIRVLFGHHIKEDGVFFNEHYHTENDINEKLAPLMTDEGMDQLLDELYEFKTGKYVYNGKLQEYLHERSQADYYPTLRSTVFNPGIRMILEEDLNISIEGNKAKVIAENAPVLYYDENSPYGQHHFGMLGYPAIDYLTVHVDMEREGEEFFISSFSIEASSSLN</sequence>
<evidence type="ECO:0000313" key="2">
    <source>
        <dbReference type="Proteomes" id="UP000018895"/>
    </source>
</evidence>
<protein>
    <submittedName>
        <fullName evidence="1">Uncharacterized protein</fullName>
    </submittedName>
</protein>
<evidence type="ECO:0000313" key="1">
    <source>
        <dbReference type="EMBL" id="GAE30327.1"/>
    </source>
</evidence>
<organism evidence="1 2">
    <name type="scientific">Halalkalibacter hemicellulosilyticusJCM 9152</name>
    <dbReference type="NCBI Taxonomy" id="1236971"/>
    <lineage>
        <taxon>Bacteria</taxon>
        <taxon>Bacillati</taxon>
        <taxon>Bacillota</taxon>
        <taxon>Bacilli</taxon>
        <taxon>Bacillales</taxon>
        <taxon>Bacillaceae</taxon>
        <taxon>Halalkalibacter</taxon>
    </lineage>
</organism>
<accession>W4QEF0</accession>
<dbReference type="EMBL" id="BAUU01000010">
    <property type="protein sequence ID" value="GAE30327.1"/>
    <property type="molecule type" value="Genomic_DNA"/>
</dbReference>
<reference evidence="1" key="1">
    <citation type="journal article" date="2014" name="Genome Announc.">
        <title>Draft Genome Sequences of Three Alkaliphilic Bacillus Strains, Bacillus wakoensis JCM 9140T, Bacillus akibai JCM 9157T, and Bacillus hemicellulosilyticus JCM 9152T.</title>
        <authorList>
            <person name="Yuki M."/>
            <person name="Oshima K."/>
            <person name="Suda W."/>
            <person name="Oshida Y."/>
            <person name="Kitamura K."/>
            <person name="Iida T."/>
            <person name="Hattori M."/>
            <person name="Ohkuma M."/>
        </authorList>
    </citation>
    <scope>NUCLEOTIDE SEQUENCE [LARGE SCALE GENOMIC DNA]</scope>
    <source>
        <strain evidence="1">JCM 9152</strain>
    </source>
</reference>
<keyword evidence="2" id="KW-1185">Reference proteome</keyword>
<name>W4QEF0_9BACI</name>
<dbReference type="AlphaFoldDB" id="W4QEF0"/>
<proteinExistence type="predicted"/>
<dbReference type="Proteomes" id="UP000018895">
    <property type="component" value="Unassembled WGS sequence"/>
</dbReference>
<comment type="caution">
    <text evidence="1">The sequence shown here is derived from an EMBL/GenBank/DDBJ whole genome shotgun (WGS) entry which is preliminary data.</text>
</comment>